<evidence type="ECO:0000259" key="2">
    <source>
        <dbReference type="Pfam" id="PF07811"/>
    </source>
</evidence>
<dbReference type="Pfam" id="PF07811">
    <property type="entry name" value="TadE"/>
    <property type="match status" value="1"/>
</dbReference>
<evidence type="ECO:0000256" key="1">
    <source>
        <dbReference type="SAM" id="Phobius"/>
    </source>
</evidence>
<reference evidence="3 4" key="1">
    <citation type="journal article" date="2018" name="Int. J. Food Microbiol.">
        <title>Growth of Carnobacterium spp. isolated from chilled vacuum-packaged meat under relevant acidic conditions.</title>
        <authorList>
            <person name="Zhang P."/>
            <person name="Badoni M."/>
            <person name="Ganzle M."/>
            <person name="Yang X."/>
        </authorList>
    </citation>
    <scope>NUCLEOTIDE SEQUENCE [LARGE SCALE GENOMIC DNA]</scope>
    <source>
        <strain evidence="3 4">B2</strain>
    </source>
</reference>
<feature type="domain" description="TadE-like" evidence="2">
    <location>
        <begin position="10"/>
        <end position="50"/>
    </location>
</feature>
<organism evidence="3 4">
    <name type="scientific">Carnobacterium divergens</name>
    <name type="common">Lactobacillus divergens</name>
    <dbReference type="NCBI Taxonomy" id="2748"/>
    <lineage>
        <taxon>Bacteria</taxon>
        <taxon>Bacillati</taxon>
        <taxon>Bacillota</taxon>
        <taxon>Bacilli</taxon>
        <taxon>Lactobacillales</taxon>
        <taxon>Carnobacteriaceae</taxon>
        <taxon>Carnobacterium</taxon>
    </lineage>
</organism>
<dbReference type="Proteomes" id="UP000297938">
    <property type="component" value="Unassembled WGS sequence"/>
</dbReference>
<proteinExistence type="predicted"/>
<dbReference type="InterPro" id="IPR012495">
    <property type="entry name" value="TadE-like_dom"/>
</dbReference>
<evidence type="ECO:0000313" key="3">
    <source>
        <dbReference type="EMBL" id="TFJ27755.1"/>
    </source>
</evidence>
<name>A0A7Z8D0B8_CARDV</name>
<dbReference type="EMBL" id="NRPP01000009">
    <property type="protein sequence ID" value="TFJ27755.1"/>
    <property type="molecule type" value="Genomic_DNA"/>
</dbReference>
<accession>A0A7Z8D0B8</accession>
<gene>
    <name evidence="3" type="ORF">CKN69_05085</name>
</gene>
<sequence>MNKFLKENSGSMILEAAMVLPIFLTFIFFLWTMIQVSVVQIALDKATSDSVQKITKNGYLIGVLLDGADKTQKKYVDKLNKKVDTLFDNATGGETKLSYDIANTFITDQIGKFDIVGVVDSAVYPMLYDTKAEGRMETMISERFSNSLAGNWADQIKIEEVHAENARGKNQKFKVKASCKIPLNIPFMKKFEFKVVSQSAGYFWTTEG</sequence>
<keyword evidence="1" id="KW-0812">Transmembrane</keyword>
<keyword evidence="1" id="KW-1133">Transmembrane helix</keyword>
<protein>
    <recommendedName>
        <fullName evidence="2">TadE-like domain-containing protein</fullName>
    </recommendedName>
</protein>
<keyword evidence="1" id="KW-0472">Membrane</keyword>
<evidence type="ECO:0000313" key="4">
    <source>
        <dbReference type="Proteomes" id="UP000297938"/>
    </source>
</evidence>
<feature type="transmembrane region" description="Helical" evidence="1">
    <location>
        <begin position="12"/>
        <end position="34"/>
    </location>
</feature>
<dbReference type="AlphaFoldDB" id="A0A7Z8D0B8"/>
<dbReference type="RefSeq" id="WP_135025863.1">
    <property type="nucleotide sequence ID" value="NZ_CBCPJQ010000010.1"/>
</dbReference>
<comment type="caution">
    <text evidence="3">The sequence shown here is derived from an EMBL/GenBank/DDBJ whole genome shotgun (WGS) entry which is preliminary data.</text>
</comment>